<comment type="caution">
    <text evidence="2">The sequence shown here is derived from an EMBL/GenBank/DDBJ whole genome shotgun (WGS) entry which is preliminary data.</text>
</comment>
<feature type="domain" description="DNA circulation N-terminal" evidence="1">
    <location>
        <begin position="6"/>
        <end position="92"/>
    </location>
</feature>
<sequence>MWRDRLRPASFRGAQFHVEAGVRASGRRIAMHEYAKRDDPYAEDLGRRARRHPISAYLVGADYQAPRDQLIDALEREGAGMLVHPTLGSFRVVCGGYSVRESRERGGFCEFDIEFLESGSTGADRFFEDTAANVVNKSDDAAAAAAGRAGEDLTK</sequence>
<organism evidence="2 3">
    <name type="scientific">Chelatococcus reniformis</name>
    <dbReference type="NCBI Taxonomy" id="1494448"/>
    <lineage>
        <taxon>Bacteria</taxon>
        <taxon>Pseudomonadati</taxon>
        <taxon>Pseudomonadota</taxon>
        <taxon>Alphaproteobacteria</taxon>
        <taxon>Hyphomicrobiales</taxon>
        <taxon>Chelatococcaceae</taxon>
        <taxon>Chelatococcus</taxon>
    </lineage>
</organism>
<protein>
    <recommendedName>
        <fullName evidence="1">DNA circulation N-terminal domain-containing protein</fullName>
    </recommendedName>
</protein>
<evidence type="ECO:0000259" key="1">
    <source>
        <dbReference type="Pfam" id="PF07157"/>
    </source>
</evidence>
<reference evidence="2" key="1">
    <citation type="journal article" date="2014" name="Int. J. Syst. Evol. Microbiol.">
        <title>Complete genome sequence of Corynebacterium casei LMG S-19264T (=DSM 44701T), isolated from a smear-ripened cheese.</title>
        <authorList>
            <consortium name="US DOE Joint Genome Institute (JGI-PGF)"/>
            <person name="Walter F."/>
            <person name="Albersmeier A."/>
            <person name="Kalinowski J."/>
            <person name="Ruckert C."/>
        </authorList>
    </citation>
    <scope>NUCLEOTIDE SEQUENCE</scope>
    <source>
        <strain evidence="2">CGMCC 1.12919</strain>
    </source>
</reference>
<reference evidence="2" key="2">
    <citation type="submission" date="2020-09" db="EMBL/GenBank/DDBJ databases">
        <authorList>
            <person name="Sun Q."/>
            <person name="Zhou Y."/>
        </authorList>
    </citation>
    <scope>NUCLEOTIDE SEQUENCE</scope>
    <source>
        <strain evidence="2">CGMCC 1.12919</strain>
    </source>
</reference>
<evidence type="ECO:0000313" key="3">
    <source>
        <dbReference type="Proteomes" id="UP000637002"/>
    </source>
</evidence>
<dbReference type="EMBL" id="BMGG01000005">
    <property type="protein sequence ID" value="GGC70845.1"/>
    <property type="molecule type" value="Genomic_DNA"/>
</dbReference>
<evidence type="ECO:0000313" key="2">
    <source>
        <dbReference type="EMBL" id="GGC70845.1"/>
    </source>
</evidence>
<dbReference type="AlphaFoldDB" id="A0A916XG49"/>
<dbReference type="RefSeq" id="WP_188610146.1">
    <property type="nucleotide sequence ID" value="NZ_BMGG01000005.1"/>
</dbReference>
<dbReference type="Proteomes" id="UP000637002">
    <property type="component" value="Unassembled WGS sequence"/>
</dbReference>
<dbReference type="Pfam" id="PF07157">
    <property type="entry name" value="DNA_circ_N"/>
    <property type="match status" value="1"/>
</dbReference>
<accession>A0A916XG49</accession>
<dbReference type="InterPro" id="IPR009826">
    <property type="entry name" value="DNA_circ_N"/>
</dbReference>
<gene>
    <name evidence="2" type="ORF">GCM10010994_31780</name>
</gene>
<name>A0A916XG49_9HYPH</name>
<keyword evidence="3" id="KW-1185">Reference proteome</keyword>
<proteinExistence type="predicted"/>